<dbReference type="Proteomes" id="UP000724874">
    <property type="component" value="Unassembled WGS sequence"/>
</dbReference>
<dbReference type="PANTHER" id="PTHR43544">
    <property type="entry name" value="SHORT-CHAIN DEHYDROGENASE/REDUCTASE"/>
    <property type="match status" value="1"/>
</dbReference>
<dbReference type="AlphaFoldDB" id="A0A9P5TGW7"/>
<keyword evidence="3" id="KW-0560">Oxidoreductase</keyword>
<dbReference type="SUPFAM" id="SSF51735">
    <property type="entry name" value="NAD(P)-binding Rossmann-fold domains"/>
    <property type="match status" value="1"/>
</dbReference>
<dbReference type="InterPro" id="IPR036291">
    <property type="entry name" value="NAD(P)-bd_dom_sf"/>
</dbReference>
<name>A0A9P5TGW7_GYMJU</name>
<dbReference type="OrthoDB" id="9876299at2759"/>
<comment type="similarity">
    <text evidence="1">Belongs to the short-chain dehydrogenases/reductases (SDR) family.</text>
</comment>
<dbReference type="PANTHER" id="PTHR43544:SF7">
    <property type="entry name" value="NADB-LER2"/>
    <property type="match status" value="1"/>
</dbReference>
<protein>
    <recommendedName>
        <fullName evidence="6">NAD(P)-binding protein</fullName>
    </recommendedName>
</protein>
<proteinExistence type="inferred from homology"/>
<dbReference type="GO" id="GO:0016491">
    <property type="term" value="F:oxidoreductase activity"/>
    <property type="evidence" value="ECO:0007669"/>
    <property type="project" value="UniProtKB-KW"/>
</dbReference>
<evidence type="ECO:0000313" key="4">
    <source>
        <dbReference type="EMBL" id="KAF8873594.1"/>
    </source>
</evidence>
<dbReference type="GO" id="GO:0005737">
    <property type="term" value="C:cytoplasm"/>
    <property type="evidence" value="ECO:0007669"/>
    <property type="project" value="TreeGrafter"/>
</dbReference>
<reference evidence="4" key="1">
    <citation type="submission" date="2020-11" db="EMBL/GenBank/DDBJ databases">
        <authorList>
            <consortium name="DOE Joint Genome Institute"/>
            <person name="Ahrendt S."/>
            <person name="Riley R."/>
            <person name="Andreopoulos W."/>
            <person name="LaButti K."/>
            <person name="Pangilinan J."/>
            <person name="Ruiz-duenas F.J."/>
            <person name="Barrasa J.M."/>
            <person name="Sanchez-Garcia M."/>
            <person name="Camarero S."/>
            <person name="Miyauchi S."/>
            <person name="Serrano A."/>
            <person name="Linde D."/>
            <person name="Babiker R."/>
            <person name="Drula E."/>
            <person name="Ayuso-Fernandez I."/>
            <person name="Pacheco R."/>
            <person name="Padilla G."/>
            <person name="Ferreira P."/>
            <person name="Barriuso J."/>
            <person name="Kellner H."/>
            <person name="Castanera R."/>
            <person name="Alfaro M."/>
            <person name="Ramirez L."/>
            <person name="Pisabarro A.G."/>
            <person name="Kuo A."/>
            <person name="Tritt A."/>
            <person name="Lipzen A."/>
            <person name="He G."/>
            <person name="Yan M."/>
            <person name="Ng V."/>
            <person name="Cullen D."/>
            <person name="Martin F."/>
            <person name="Rosso M.-N."/>
            <person name="Henrissat B."/>
            <person name="Hibbett D."/>
            <person name="Martinez A.T."/>
            <person name="Grigoriev I.V."/>
        </authorList>
    </citation>
    <scope>NUCLEOTIDE SEQUENCE</scope>
    <source>
        <strain evidence="4">AH 44721</strain>
    </source>
</reference>
<evidence type="ECO:0000256" key="3">
    <source>
        <dbReference type="ARBA" id="ARBA00023002"/>
    </source>
</evidence>
<keyword evidence="2" id="KW-0521">NADP</keyword>
<dbReference type="InterPro" id="IPR002347">
    <property type="entry name" value="SDR_fam"/>
</dbReference>
<dbReference type="Pfam" id="PF00106">
    <property type="entry name" value="adh_short"/>
    <property type="match status" value="1"/>
</dbReference>
<comment type="caution">
    <text evidence="4">The sequence shown here is derived from an EMBL/GenBank/DDBJ whole genome shotgun (WGS) entry which is preliminary data.</text>
</comment>
<dbReference type="Gene3D" id="3.40.50.720">
    <property type="entry name" value="NAD(P)-binding Rossmann-like Domain"/>
    <property type="match status" value="1"/>
</dbReference>
<organism evidence="4 5">
    <name type="scientific">Gymnopilus junonius</name>
    <name type="common">Spectacular rustgill mushroom</name>
    <name type="synonym">Gymnopilus spectabilis subsp. junonius</name>
    <dbReference type="NCBI Taxonomy" id="109634"/>
    <lineage>
        <taxon>Eukaryota</taxon>
        <taxon>Fungi</taxon>
        <taxon>Dikarya</taxon>
        <taxon>Basidiomycota</taxon>
        <taxon>Agaricomycotina</taxon>
        <taxon>Agaricomycetes</taxon>
        <taxon>Agaricomycetidae</taxon>
        <taxon>Agaricales</taxon>
        <taxon>Agaricineae</taxon>
        <taxon>Hymenogastraceae</taxon>
        <taxon>Gymnopilus</taxon>
    </lineage>
</organism>
<evidence type="ECO:0008006" key="6">
    <source>
        <dbReference type="Google" id="ProtNLM"/>
    </source>
</evidence>
<evidence type="ECO:0000256" key="1">
    <source>
        <dbReference type="ARBA" id="ARBA00006484"/>
    </source>
</evidence>
<evidence type="ECO:0000313" key="5">
    <source>
        <dbReference type="Proteomes" id="UP000724874"/>
    </source>
</evidence>
<evidence type="ECO:0000256" key="2">
    <source>
        <dbReference type="ARBA" id="ARBA00022857"/>
    </source>
</evidence>
<sequence length="230" mass="24621">MSSPTVYFVTGLALVAELIKKQNVYVFAAARHTSPTLKDLSIKHSDKVSIIPFVAADDSSNKAAAKIVGDKFGRVDVVLGVAGISNFMGTVEETPAEQMNEHYKINVTGILVLFQAFAPLLRKSNDPKFIPFTSGGASLTAFISIPAGYTCYGASKAAENYLARKIHFENPWITIENRAADKSGTLAPVQDAMAVTPEVAATSLVSVIDSATRDTHGGEFINVDGEKIPW</sequence>
<gene>
    <name evidence="4" type="ORF">CPB84DRAFT_1798234</name>
</gene>
<keyword evidence="5" id="KW-1185">Reference proteome</keyword>
<accession>A0A9P5TGW7</accession>
<dbReference type="InterPro" id="IPR051468">
    <property type="entry name" value="Fungal_SecMetab_SDRs"/>
</dbReference>
<dbReference type="EMBL" id="JADNYJ010000233">
    <property type="protein sequence ID" value="KAF8873594.1"/>
    <property type="molecule type" value="Genomic_DNA"/>
</dbReference>